<keyword evidence="3" id="KW-1185">Reference proteome</keyword>
<evidence type="ECO:0000313" key="3">
    <source>
        <dbReference type="Proteomes" id="UP000319160"/>
    </source>
</evidence>
<feature type="domain" description="2EXR" evidence="1">
    <location>
        <begin position="51"/>
        <end position="140"/>
    </location>
</feature>
<sequence length="327" mass="37666">MSLLGSPYYLGTTTGVNIDATAVVNEPDVNNHNVVAGSDGNNAVGNVTRAFHLFPHLPPELRCIIWEFAMAMEKPRLVHLHARGCGLRGHKRRGCPRGYGLRLNIHGAQYEQVPHYFFVSHECRFLALKHYSIRFLVAQEFRNGTLGQVDRRVTNIIMSPDDILVSWYTEYLLFSAGFNIRFGPQASLVRNIMVNPWRKSYNREAFKMVSKFVGKLRNFMAIEKVYLLRNRGRGPLKFGGENQESMNEYDFNMIIQHVFPDKHKERLQNLQRDNNLQWLYVDAEPTIGQGVPSTPQLTDESWRSIFSLLEVDPVLYQSTVMAWFPEM</sequence>
<evidence type="ECO:0000259" key="1">
    <source>
        <dbReference type="Pfam" id="PF20150"/>
    </source>
</evidence>
<dbReference type="InterPro" id="IPR045518">
    <property type="entry name" value="2EXR"/>
</dbReference>
<dbReference type="Pfam" id="PF20150">
    <property type="entry name" value="2EXR"/>
    <property type="match status" value="1"/>
</dbReference>
<dbReference type="Proteomes" id="UP000319160">
    <property type="component" value="Unassembled WGS sequence"/>
</dbReference>
<comment type="caution">
    <text evidence="2">The sequence shown here is derived from an EMBL/GenBank/DDBJ whole genome shotgun (WGS) entry which is preliminary data.</text>
</comment>
<name>A0A553HXL2_9PEZI</name>
<dbReference type="AlphaFoldDB" id="A0A553HXL2"/>
<dbReference type="PANTHER" id="PTHR35910">
    <property type="entry name" value="2EXR DOMAIN-CONTAINING PROTEIN"/>
    <property type="match status" value="1"/>
</dbReference>
<dbReference type="PANTHER" id="PTHR35910:SF1">
    <property type="entry name" value="2EXR DOMAIN-CONTAINING PROTEIN"/>
    <property type="match status" value="1"/>
</dbReference>
<reference evidence="3" key="1">
    <citation type="submission" date="2019-06" db="EMBL/GenBank/DDBJ databases">
        <title>Draft genome sequence of the griseofulvin-producing fungus Xylaria cubensis strain G536.</title>
        <authorList>
            <person name="Mead M.E."/>
            <person name="Raja H.A."/>
            <person name="Steenwyk J.L."/>
            <person name="Knowles S.L."/>
            <person name="Oberlies N.H."/>
            <person name="Rokas A."/>
        </authorList>
    </citation>
    <scope>NUCLEOTIDE SEQUENCE [LARGE SCALE GENOMIC DNA]</scope>
    <source>
        <strain evidence="3">G536</strain>
    </source>
</reference>
<gene>
    <name evidence="2" type="ORF">FHL15_006346</name>
</gene>
<accession>A0A553HXL2</accession>
<dbReference type="EMBL" id="VFLP01000034">
    <property type="protein sequence ID" value="TRX92672.1"/>
    <property type="molecule type" value="Genomic_DNA"/>
</dbReference>
<evidence type="ECO:0000313" key="2">
    <source>
        <dbReference type="EMBL" id="TRX92672.1"/>
    </source>
</evidence>
<organism evidence="2 3">
    <name type="scientific">Xylaria flabelliformis</name>
    <dbReference type="NCBI Taxonomy" id="2512241"/>
    <lineage>
        <taxon>Eukaryota</taxon>
        <taxon>Fungi</taxon>
        <taxon>Dikarya</taxon>
        <taxon>Ascomycota</taxon>
        <taxon>Pezizomycotina</taxon>
        <taxon>Sordariomycetes</taxon>
        <taxon>Xylariomycetidae</taxon>
        <taxon>Xylariales</taxon>
        <taxon>Xylariaceae</taxon>
        <taxon>Xylaria</taxon>
    </lineage>
</organism>
<dbReference type="OrthoDB" id="3557569at2759"/>
<protein>
    <recommendedName>
        <fullName evidence="1">2EXR domain-containing protein</fullName>
    </recommendedName>
</protein>
<proteinExistence type="predicted"/>